<dbReference type="GO" id="GO:0006606">
    <property type="term" value="P:protein import into nucleus"/>
    <property type="evidence" value="ECO:0007669"/>
    <property type="project" value="TreeGrafter"/>
</dbReference>
<keyword evidence="4" id="KW-0653">Protein transport</keyword>
<protein>
    <recommendedName>
        <fullName evidence="6">Importin N-terminal domain-containing protein</fullName>
    </recommendedName>
</protein>
<dbReference type="Pfam" id="PF24138">
    <property type="entry name" value="TPR_TNPO3_IPO13_2nd"/>
    <property type="match status" value="1"/>
</dbReference>
<dbReference type="InterPro" id="IPR057941">
    <property type="entry name" value="TPR_TNPO3_IPO13_2nd"/>
</dbReference>
<dbReference type="InterPro" id="IPR057942">
    <property type="entry name" value="TPR_TNPO3_IPO13_3rd"/>
</dbReference>
<dbReference type="PANTHER" id="PTHR12363:SF33">
    <property type="entry name" value="IMPORTIN-13"/>
    <property type="match status" value="1"/>
</dbReference>
<dbReference type="InterPro" id="IPR058537">
    <property type="entry name" value="TPR_TNPO3_IPO13_4th"/>
</dbReference>
<dbReference type="PANTHER" id="PTHR12363">
    <property type="entry name" value="TRANSPORTIN 3 AND IMPORTIN 13"/>
    <property type="match status" value="1"/>
</dbReference>
<dbReference type="SUPFAM" id="SSF48371">
    <property type="entry name" value="ARM repeat"/>
    <property type="match status" value="1"/>
</dbReference>
<evidence type="ECO:0000256" key="1">
    <source>
        <dbReference type="ARBA" id="ARBA00004123"/>
    </source>
</evidence>
<gene>
    <name evidence="7" type="ORF">AB1Y20_004729</name>
</gene>
<dbReference type="Pfam" id="PF24139">
    <property type="entry name" value="TPR_TNPO3_IPO13_4th"/>
    <property type="match status" value="1"/>
</dbReference>
<accession>A0AB34IZ60</accession>
<dbReference type="InterPro" id="IPR051345">
    <property type="entry name" value="Importin_beta-like_NTR"/>
</dbReference>
<evidence type="ECO:0000313" key="8">
    <source>
        <dbReference type="Proteomes" id="UP001515480"/>
    </source>
</evidence>
<comment type="caution">
    <text evidence="7">The sequence shown here is derived from an EMBL/GenBank/DDBJ whole genome shotgun (WGS) entry which is preliminary data.</text>
</comment>
<organism evidence="7 8">
    <name type="scientific">Prymnesium parvum</name>
    <name type="common">Toxic golden alga</name>
    <dbReference type="NCBI Taxonomy" id="97485"/>
    <lineage>
        <taxon>Eukaryota</taxon>
        <taxon>Haptista</taxon>
        <taxon>Haptophyta</taxon>
        <taxon>Prymnesiophyceae</taxon>
        <taxon>Prymnesiales</taxon>
        <taxon>Prymnesiaceae</taxon>
        <taxon>Prymnesium</taxon>
    </lineage>
</organism>
<feature type="domain" description="Importin N-terminal" evidence="6">
    <location>
        <begin position="24"/>
        <end position="93"/>
    </location>
</feature>
<dbReference type="EMBL" id="JBGBPQ010000016">
    <property type="protein sequence ID" value="KAL1508633.1"/>
    <property type="molecule type" value="Genomic_DNA"/>
</dbReference>
<comment type="similarity">
    <text evidence="2">Belongs to the importin beta family.</text>
</comment>
<dbReference type="Proteomes" id="UP001515480">
    <property type="component" value="Unassembled WGS sequence"/>
</dbReference>
<name>A0AB34IZ60_PRYPA</name>
<dbReference type="InterPro" id="IPR001494">
    <property type="entry name" value="Importin-beta_N"/>
</dbReference>
<dbReference type="InterPro" id="IPR013598">
    <property type="entry name" value="Exportin-1/Importin-b-like"/>
</dbReference>
<evidence type="ECO:0000313" key="7">
    <source>
        <dbReference type="EMBL" id="KAL1508633.1"/>
    </source>
</evidence>
<dbReference type="Pfam" id="PF03810">
    <property type="entry name" value="IBN_N"/>
    <property type="match status" value="1"/>
</dbReference>
<evidence type="ECO:0000256" key="5">
    <source>
        <dbReference type="ARBA" id="ARBA00023242"/>
    </source>
</evidence>
<dbReference type="InterPro" id="IPR011989">
    <property type="entry name" value="ARM-like"/>
</dbReference>
<dbReference type="GO" id="GO:0031267">
    <property type="term" value="F:small GTPase binding"/>
    <property type="evidence" value="ECO:0007669"/>
    <property type="project" value="InterPro"/>
</dbReference>
<evidence type="ECO:0000256" key="3">
    <source>
        <dbReference type="ARBA" id="ARBA00022448"/>
    </source>
</evidence>
<keyword evidence="8" id="KW-1185">Reference proteome</keyword>
<reference evidence="7 8" key="1">
    <citation type="journal article" date="2024" name="Science">
        <title>Giant polyketide synthase enzymes in the biosynthesis of giant marine polyether toxins.</title>
        <authorList>
            <person name="Fallon T.R."/>
            <person name="Shende V.V."/>
            <person name="Wierzbicki I.H."/>
            <person name="Pendleton A.L."/>
            <person name="Watervoot N.F."/>
            <person name="Auber R.P."/>
            <person name="Gonzalez D.J."/>
            <person name="Wisecaver J.H."/>
            <person name="Moore B.S."/>
        </authorList>
    </citation>
    <scope>NUCLEOTIDE SEQUENCE [LARGE SCALE GENOMIC DNA]</scope>
    <source>
        <strain evidence="7 8">12B1</strain>
    </source>
</reference>
<evidence type="ECO:0000256" key="2">
    <source>
        <dbReference type="ARBA" id="ARBA00007991"/>
    </source>
</evidence>
<keyword evidence="5" id="KW-0539">Nucleus</keyword>
<dbReference type="Pfam" id="PF08389">
    <property type="entry name" value="Xpo1"/>
    <property type="match status" value="1"/>
</dbReference>
<keyword evidence="3" id="KW-0813">Transport</keyword>
<dbReference type="GO" id="GO:0005634">
    <property type="term" value="C:nucleus"/>
    <property type="evidence" value="ECO:0007669"/>
    <property type="project" value="UniProtKB-SubCell"/>
</dbReference>
<evidence type="ECO:0000256" key="4">
    <source>
        <dbReference type="ARBA" id="ARBA00022927"/>
    </source>
</evidence>
<comment type="subcellular location">
    <subcellularLocation>
        <location evidence="1">Nucleus</location>
    </subcellularLocation>
</comment>
<dbReference type="SMART" id="SM00913">
    <property type="entry name" value="IBN_N"/>
    <property type="match status" value="1"/>
</dbReference>
<evidence type="ECO:0000259" key="6">
    <source>
        <dbReference type="SMART" id="SM00913"/>
    </source>
</evidence>
<dbReference type="GO" id="GO:0005737">
    <property type="term" value="C:cytoplasm"/>
    <property type="evidence" value="ECO:0007669"/>
    <property type="project" value="TreeGrafter"/>
</dbReference>
<dbReference type="Pfam" id="PF24140">
    <property type="entry name" value="TPR_TNPO3_IPO13_3rd"/>
    <property type="match status" value="1"/>
</dbReference>
<dbReference type="InterPro" id="IPR016024">
    <property type="entry name" value="ARM-type_fold"/>
</dbReference>
<dbReference type="Gene3D" id="1.25.10.10">
    <property type="entry name" value="Leucine-rich Repeat Variant"/>
    <property type="match status" value="1"/>
</dbReference>
<dbReference type="AlphaFoldDB" id="A0AB34IZ60"/>
<proteinExistence type="inferred from homology"/>
<sequence length="963" mass="107308">MEKVQQAFQVQQNPSSDPAHIKAATVWLEHFQSTTEAWQVADQLLALQLDAANTAPHIFAAQTMRTKIQYDWNELPAPAHESLRSSMLSHILRFGQGPRPVLTQLCLAVGVLALHMHTWDTVVSDLIQSFTSPPDQAAAKLPCLLELLTVLPEEAENYKVGVLPARREAFRQLLRASGPQVLALLIQVCDQCRAQQELMQQMLKCATSWMRHVPLPSDELARSSVLDFSFKALASPMLFDAATDLLVEAVHFSQDHEKHQQLIMTIVPQERKLLVLQLLPAYEQAVRDENEDVARALCRIFAEMGEQYIRLIMQHPQQWALPVAGAVLRGASHPEPEVAEITFNFWFVLSNEIAGSGKMLTDVQRDECKRLFAPLFLQLVSALRHLVEYPEGSEMWTTDMQDDFKRFRYSVGDAINDSCQVATSVAVIEQLFLSLQAALPAFMAAPHERWREVEAYIYCLRQSGTKEPTFFKASRVGELLQLLPSLPAVGELTTTAIRTVGTHSDWLAENPELLPSLLGFVSQGLTQDKTAAASSQAMKHLCEKCAQHLAEESTMRQLLHMYLGTLQLQLHTADRVDLIAAMSFVVSQMPLPQVLPAMQSIAHPLLARLRDGLQNGTSSVSEVSQLLDQICSLLREVSPSEAPNSDTPALQDALHPSVQMLQSIWDVLDAVFARHGSSSQCMEKLCRCYKHTARNNRVSFAVLVPKLLQQITSWYEQQPHSCFVYVVNWVLTSNSRQREFHPLFAESYRRVSNATFQLLSVKSTISDNPDVVDDYFELCSKVLRFMPELLLESELLHTVFQCGCAGLHIQHLEAGRSVTNFFEVLLSLEVAASGKRCARAQQVLSTQSAPIQFAEPARSNLRAVILTNGPALANVAVLAIAGLLPQGRVRFIANVLGLLVEVDTQASASWVEAAIKGLPTDAHIDGNQWMTIMFSPEGMQDQKELVKAAEAFSSACRRKKIIQ</sequence>